<sequence>MRTGGCIYVYELYDKEELRNEKNIMATFYLQTLLVCNGAERNNQRWRDIGEKVGLKVEFEVIPNHFFLKFVLQKRIQQIAIIVIWNKICCS</sequence>
<dbReference type="AlphaFoldDB" id="D3BDI9"/>
<proteinExistence type="predicted"/>
<evidence type="ECO:0000313" key="2">
    <source>
        <dbReference type="Proteomes" id="UP000001396"/>
    </source>
</evidence>
<gene>
    <name evidence="1" type="ORF">PPL_06572</name>
</gene>
<organism evidence="1 2">
    <name type="scientific">Heterostelium pallidum (strain ATCC 26659 / Pp 5 / PN500)</name>
    <name type="common">Cellular slime mold</name>
    <name type="synonym">Polysphondylium pallidum</name>
    <dbReference type="NCBI Taxonomy" id="670386"/>
    <lineage>
        <taxon>Eukaryota</taxon>
        <taxon>Amoebozoa</taxon>
        <taxon>Evosea</taxon>
        <taxon>Eumycetozoa</taxon>
        <taxon>Dictyostelia</taxon>
        <taxon>Acytosteliales</taxon>
        <taxon>Acytosteliaceae</taxon>
        <taxon>Heterostelium</taxon>
    </lineage>
</organism>
<dbReference type="InParanoid" id="D3BDI9"/>
<evidence type="ECO:0000313" key="1">
    <source>
        <dbReference type="EMBL" id="EFA80534.1"/>
    </source>
</evidence>
<dbReference type="RefSeq" id="XP_020432654.1">
    <property type="nucleotide sequence ID" value="XM_020577426.1"/>
</dbReference>
<comment type="caution">
    <text evidence="1">The sequence shown here is derived from an EMBL/GenBank/DDBJ whole genome shotgun (WGS) entry which is preliminary data.</text>
</comment>
<reference evidence="1 2" key="1">
    <citation type="journal article" date="2011" name="Genome Res.">
        <title>Phylogeny-wide analysis of social amoeba genomes highlights ancient origins for complex intercellular communication.</title>
        <authorList>
            <person name="Heidel A.J."/>
            <person name="Lawal H.M."/>
            <person name="Felder M."/>
            <person name="Schilde C."/>
            <person name="Helps N.R."/>
            <person name="Tunggal B."/>
            <person name="Rivero F."/>
            <person name="John U."/>
            <person name="Schleicher M."/>
            <person name="Eichinger L."/>
            <person name="Platzer M."/>
            <person name="Noegel A.A."/>
            <person name="Schaap P."/>
            <person name="Gloeckner G."/>
        </authorList>
    </citation>
    <scope>NUCLEOTIDE SEQUENCE [LARGE SCALE GENOMIC DNA]</scope>
    <source>
        <strain evidence="2">ATCC 26659 / Pp 5 / PN500</strain>
    </source>
</reference>
<name>D3BDI9_HETP5</name>
<keyword evidence="2" id="KW-1185">Reference proteome</keyword>
<protein>
    <submittedName>
        <fullName evidence="1">Uncharacterized protein</fullName>
    </submittedName>
</protein>
<accession>D3BDI9</accession>
<dbReference type="GeneID" id="31362054"/>
<dbReference type="Proteomes" id="UP000001396">
    <property type="component" value="Unassembled WGS sequence"/>
</dbReference>
<dbReference type="EMBL" id="ADBJ01000030">
    <property type="protein sequence ID" value="EFA80534.1"/>
    <property type="molecule type" value="Genomic_DNA"/>
</dbReference>